<dbReference type="PANTHER" id="PTHR38780:SF1">
    <property type="entry name" value="PROTEIN TUSC"/>
    <property type="match status" value="1"/>
</dbReference>
<dbReference type="InterPro" id="IPR027396">
    <property type="entry name" value="DsrEFH-like"/>
</dbReference>
<dbReference type="EMBL" id="SLYB01000002">
    <property type="protein sequence ID" value="TCP97211.1"/>
    <property type="molecule type" value="Genomic_DNA"/>
</dbReference>
<dbReference type="Proteomes" id="UP000295763">
    <property type="component" value="Unassembled WGS sequence"/>
</dbReference>
<protein>
    <submittedName>
        <fullName evidence="2">tRNA 2-thiouridine synthesizing protein C</fullName>
    </submittedName>
</protein>
<reference evidence="2 3" key="1">
    <citation type="submission" date="2019-03" db="EMBL/GenBank/DDBJ databases">
        <title>Genomic Encyclopedia of Type Strains, Phase IV (KMG-IV): sequencing the most valuable type-strain genomes for metagenomic binning, comparative biology and taxonomic classification.</title>
        <authorList>
            <person name="Goeker M."/>
        </authorList>
    </citation>
    <scope>NUCLEOTIDE SEQUENCE [LARGE SCALE GENOMIC DNA]</scope>
    <source>
        <strain evidence="2 3">DSM 28404</strain>
    </source>
</reference>
<dbReference type="NCBIfam" id="TIGR03010">
    <property type="entry name" value="sulf_tusC_dsrF"/>
    <property type="match status" value="1"/>
</dbReference>
<proteinExistence type="inferred from homology"/>
<dbReference type="PANTHER" id="PTHR38780">
    <property type="entry name" value="PROTEIN TUSC"/>
    <property type="match status" value="1"/>
</dbReference>
<accession>A0A4R2T6G6</accession>
<dbReference type="Pfam" id="PF02635">
    <property type="entry name" value="DsrE"/>
    <property type="match status" value="1"/>
</dbReference>
<comment type="similarity">
    <text evidence="1">Belongs to the DsrF/TusC family.</text>
</comment>
<dbReference type="AlphaFoldDB" id="A0A4R2T6G6"/>
<dbReference type="OrthoDB" id="9789418at2"/>
<dbReference type="Gene3D" id="3.40.1260.10">
    <property type="entry name" value="DsrEFH-like"/>
    <property type="match status" value="1"/>
</dbReference>
<evidence type="ECO:0000313" key="3">
    <source>
        <dbReference type="Proteomes" id="UP000295763"/>
    </source>
</evidence>
<evidence type="ECO:0000256" key="1">
    <source>
        <dbReference type="ARBA" id="ARBA00005996"/>
    </source>
</evidence>
<organism evidence="2 3">
    <name type="scientific">Cricetibacter osteomyelitidis</name>
    <dbReference type="NCBI Taxonomy" id="1521931"/>
    <lineage>
        <taxon>Bacteria</taxon>
        <taxon>Pseudomonadati</taxon>
        <taxon>Pseudomonadota</taxon>
        <taxon>Gammaproteobacteria</taxon>
        <taxon>Pasteurellales</taxon>
        <taxon>Pasteurellaceae</taxon>
        <taxon>Cricetibacter</taxon>
    </lineage>
</organism>
<name>A0A4R2T6G6_9PAST</name>
<dbReference type="SUPFAM" id="SSF75169">
    <property type="entry name" value="DsrEFH-like"/>
    <property type="match status" value="1"/>
</dbReference>
<dbReference type="NCBIfam" id="NF001238">
    <property type="entry name" value="PRK00211.1"/>
    <property type="match status" value="1"/>
</dbReference>
<dbReference type="InterPro" id="IPR017462">
    <property type="entry name" value="Sulphur_relay_TusC/DsrF"/>
</dbReference>
<keyword evidence="3" id="KW-1185">Reference proteome</keyword>
<comment type="caution">
    <text evidence="2">The sequence shown here is derived from an EMBL/GenBank/DDBJ whole genome shotgun (WGS) entry which is preliminary data.</text>
</comment>
<dbReference type="InterPro" id="IPR003787">
    <property type="entry name" value="Sulphur_relay_DsrE/F-like"/>
</dbReference>
<sequence>MIKLAFVFRTAPHGTSVSREGLDALLAATAFCDENEIAVHFMDDGVLNLLKNQQPDHILQKDYIPLFKLLDLYDIENRYICEQSLQRFSLSEQDLVLNLQKTDRTLLMRQLNQAEKILVF</sequence>
<gene>
    <name evidence="2" type="ORF">EDC44_10214</name>
</gene>
<evidence type="ECO:0000313" key="2">
    <source>
        <dbReference type="EMBL" id="TCP97211.1"/>
    </source>
</evidence>